<evidence type="ECO:0000256" key="3">
    <source>
        <dbReference type="ARBA" id="ARBA00022448"/>
    </source>
</evidence>
<dbReference type="RefSeq" id="XP_018699718.1">
    <property type="nucleotide sequence ID" value="XM_018853111.1"/>
</dbReference>
<dbReference type="GO" id="GO:0016020">
    <property type="term" value="C:membrane"/>
    <property type="evidence" value="ECO:0007669"/>
    <property type="project" value="UniProtKB-SubCell"/>
</dbReference>
<comment type="subcellular location">
    <subcellularLocation>
        <location evidence="1">Membrane</location>
        <topology evidence="1">Multi-pass membrane protein</topology>
    </subcellularLocation>
</comment>
<reference evidence="12 13" key="1">
    <citation type="journal article" date="2016" name="Genome Biol. Evol.">
        <title>Divergent and convergent evolution of fungal pathogenicity.</title>
        <authorList>
            <person name="Shang Y."/>
            <person name="Xiao G."/>
            <person name="Zheng P."/>
            <person name="Cen K."/>
            <person name="Zhan S."/>
            <person name="Wang C."/>
        </authorList>
    </citation>
    <scope>NUCLEOTIDE SEQUENCE [LARGE SCALE GENOMIC DNA]</scope>
    <source>
        <strain evidence="12 13">ARSEF 2679</strain>
    </source>
</reference>
<gene>
    <name evidence="12" type="ORF">ISF_09509</name>
</gene>
<evidence type="ECO:0000256" key="8">
    <source>
        <dbReference type="ARBA" id="ARBA00023136"/>
    </source>
</evidence>
<evidence type="ECO:0000256" key="4">
    <source>
        <dbReference type="ARBA" id="ARBA00022692"/>
    </source>
</evidence>
<dbReference type="InterPro" id="IPR004813">
    <property type="entry name" value="OPT"/>
</dbReference>
<evidence type="ECO:0000256" key="6">
    <source>
        <dbReference type="ARBA" id="ARBA00022927"/>
    </source>
</evidence>
<evidence type="ECO:0000256" key="7">
    <source>
        <dbReference type="ARBA" id="ARBA00022989"/>
    </source>
</evidence>
<feature type="compositionally biased region" description="Basic and acidic residues" evidence="10">
    <location>
        <begin position="1"/>
        <end position="15"/>
    </location>
</feature>
<keyword evidence="13" id="KW-1185">Reference proteome</keyword>
<feature type="region of interest" description="Disordered" evidence="10">
    <location>
        <begin position="1"/>
        <end position="22"/>
    </location>
</feature>
<evidence type="ECO:0000313" key="13">
    <source>
        <dbReference type="Proteomes" id="UP000076744"/>
    </source>
</evidence>
<evidence type="ECO:0000256" key="10">
    <source>
        <dbReference type="SAM" id="MobiDB-lite"/>
    </source>
</evidence>
<dbReference type="PANTHER" id="PTHR22601">
    <property type="entry name" value="ISP4 LIKE PROTEIN"/>
    <property type="match status" value="1"/>
</dbReference>
<keyword evidence="4 11" id="KW-0812">Transmembrane</keyword>
<keyword evidence="9" id="KW-0175">Coiled coil</keyword>
<feature type="transmembrane region" description="Helical" evidence="11">
    <location>
        <begin position="761"/>
        <end position="788"/>
    </location>
</feature>
<dbReference type="Proteomes" id="UP000076744">
    <property type="component" value="Unassembled WGS sequence"/>
</dbReference>
<feature type="transmembrane region" description="Helical" evidence="11">
    <location>
        <begin position="573"/>
        <end position="597"/>
    </location>
</feature>
<name>A0A167HJC5_CORFA</name>
<feature type="coiled-coil region" evidence="9">
    <location>
        <begin position="38"/>
        <end position="65"/>
    </location>
</feature>
<keyword evidence="7 11" id="KW-1133">Transmembrane helix</keyword>
<dbReference type="OrthoDB" id="9986677at2759"/>
<dbReference type="NCBIfam" id="TIGR00728">
    <property type="entry name" value="OPT_sfam"/>
    <property type="match status" value="1"/>
</dbReference>
<proteinExistence type="inferred from homology"/>
<keyword evidence="6" id="KW-0653">Protein transport</keyword>
<feature type="transmembrane region" description="Helical" evidence="11">
    <location>
        <begin position="545"/>
        <end position="566"/>
    </location>
</feature>
<feature type="transmembrane region" description="Helical" evidence="11">
    <location>
        <begin position="405"/>
        <end position="423"/>
    </location>
</feature>
<keyword evidence="3" id="KW-0813">Transport</keyword>
<sequence>MSEKRAAEAASKEEAVSAGGEKAEMLASVKSAESADNIHALETHLDATEDDLREAKEMAASMTLENVIAMMKNVVAIHDGDPNFPHVTLEKIKEFLANDDIPIHPEKHAAIIQELKIEAALITNNSPYAEVRGVVSNHDDPTTPVSTIRAWTIGVLFSVLLAFINQLFSIRLPYIRFDTNIAQLLAYPLGKAWERWMPRVSVKIPFVSQPVPLNPGRFNKKEHMLIAIMANTSKSLPYTAYIVWVQVLPQYFDQQYARSFAYVLLNALGTNFIGYGLAGLTRRFLVYPSYCVWPTSLVTIALNSSLHDEDSTSVLGPWRRTWSMTRYKFFLITFSGMFLYFWLPNYLFTVLSYFSWITWIAPNHRDLNIVAGFNNGLGFNPLPTFDWNVVASVIDPLMVPSFSTFNTAAGMFLSGLIALGIWYTNSWNTGYLPIITNRTFDHFGKLYNVSRAIDERGFYNHDAYMDYSAPYIGAANAMVYGFFFAVYSAVVVHVALYHRYEMVTGFRSLIRGFRMKKGAADGTAKREYEDVHNRLMAAYPEVSEWWYFGTLVISVVLGVLGIALWPTFTSPAVVLYGILLCIIFVIPIGVVAAMTGIEITLNVLAEFIGGMIVEGNALAMNFFKSYGYVTCAQALSFANDLKVAHYLKLPPRVTFSGQMVATLISTFVCSGVLKFQMDIKDVCTPDAPMRFYCPGPNTFFTASLLWGTVGPLKVFGINGQYKWLLLGFPLGILVVVFFWALRLKFPHSRALRQVHIIPVLYGGIIWTPLSFSYVWGAVPFAWVSWIYIRGRYLAFWSKYNFVLSASFSAGVAISALVMLFTVQWMGVTVDWWGNSQAAVGCEAKACVLKTLAPGERFFPWWDASKVPAP</sequence>
<evidence type="ECO:0000256" key="5">
    <source>
        <dbReference type="ARBA" id="ARBA00022856"/>
    </source>
</evidence>
<organism evidence="12 13">
    <name type="scientific">Cordyceps fumosorosea (strain ARSEF 2679)</name>
    <name type="common">Isaria fumosorosea</name>
    <dbReference type="NCBI Taxonomy" id="1081104"/>
    <lineage>
        <taxon>Eukaryota</taxon>
        <taxon>Fungi</taxon>
        <taxon>Dikarya</taxon>
        <taxon>Ascomycota</taxon>
        <taxon>Pezizomycotina</taxon>
        <taxon>Sordariomycetes</taxon>
        <taxon>Hypocreomycetidae</taxon>
        <taxon>Hypocreales</taxon>
        <taxon>Cordycipitaceae</taxon>
        <taxon>Cordyceps</taxon>
    </lineage>
</organism>
<comment type="similarity">
    <text evidence="2">Belongs to the oligopeptide OPT transporter family.</text>
</comment>
<keyword evidence="5" id="KW-0571">Peptide transport</keyword>
<evidence type="ECO:0000313" key="12">
    <source>
        <dbReference type="EMBL" id="OAA47977.1"/>
    </source>
</evidence>
<evidence type="ECO:0000256" key="11">
    <source>
        <dbReference type="SAM" id="Phobius"/>
    </source>
</evidence>
<dbReference type="Pfam" id="PF03169">
    <property type="entry name" value="OPT"/>
    <property type="match status" value="1"/>
</dbReference>
<feature type="transmembrane region" description="Helical" evidence="11">
    <location>
        <begin position="655"/>
        <end position="673"/>
    </location>
</feature>
<dbReference type="GeneID" id="30025801"/>
<evidence type="ECO:0000256" key="1">
    <source>
        <dbReference type="ARBA" id="ARBA00004141"/>
    </source>
</evidence>
<dbReference type="NCBIfam" id="TIGR00727">
    <property type="entry name" value="ISP4_OPT"/>
    <property type="match status" value="1"/>
</dbReference>
<protein>
    <submittedName>
        <fullName evidence="12">Tetrapeptide transporter, OPT1/isp4</fullName>
    </submittedName>
</protein>
<dbReference type="EMBL" id="AZHB01000051">
    <property type="protein sequence ID" value="OAA47977.1"/>
    <property type="molecule type" value="Genomic_DNA"/>
</dbReference>
<feature type="transmembrane region" description="Helical" evidence="11">
    <location>
        <begin position="723"/>
        <end position="741"/>
    </location>
</feature>
<feature type="transmembrane region" description="Helical" evidence="11">
    <location>
        <begin position="260"/>
        <end position="278"/>
    </location>
</feature>
<dbReference type="AlphaFoldDB" id="A0A167HJC5"/>
<feature type="transmembrane region" description="Helical" evidence="11">
    <location>
        <begin position="477"/>
        <end position="497"/>
    </location>
</feature>
<feature type="transmembrane region" description="Helical" evidence="11">
    <location>
        <begin position="800"/>
        <end position="825"/>
    </location>
</feature>
<evidence type="ECO:0000256" key="9">
    <source>
        <dbReference type="SAM" id="Coils"/>
    </source>
</evidence>
<dbReference type="GO" id="GO:0035673">
    <property type="term" value="F:oligopeptide transmembrane transporter activity"/>
    <property type="evidence" value="ECO:0007669"/>
    <property type="project" value="InterPro"/>
</dbReference>
<accession>A0A167HJC5</accession>
<dbReference type="GO" id="GO:0015031">
    <property type="term" value="P:protein transport"/>
    <property type="evidence" value="ECO:0007669"/>
    <property type="project" value="UniProtKB-KW"/>
</dbReference>
<evidence type="ECO:0000256" key="2">
    <source>
        <dbReference type="ARBA" id="ARBA00008807"/>
    </source>
</evidence>
<keyword evidence="8 11" id="KW-0472">Membrane</keyword>
<comment type="caution">
    <text evidence="12">The sequence shown here is derived from an EMBL/GenBank/DDBJ whole genome shotgun (WGS) entry which is preliminary data.</text>
</comment>
<feature type="transmembrane region" description="Helical" evidence="11">
    <location>
        <begin position="148"/>
        <end position="168"/>
    </location>
</feature>
<dbReference type="InterPro" id="IPR004648">
    <property type="entry name" value="Oligpept_transpt"/>
</dbReference>